<keyword evidence="1" id="KW-0812">Transmembrane</keyword>
<dbReference type="PANTHER" id="PTHR38598:SF1">
    <property type="entry name" value="INNER MEMBRANE PROTEIN YJCH"/>
    <property type="match status" value="1"/>
</dbReference>
<accession>A0A059KTZ8</accession>
<evidence type="ECO:0000313" key="2">
    <source>
        <dbReference type="EMBL" id="KDD65189.1"/>
    </source>
</evidence>
<dbReference type="Proteomes" id="UP000026739">
    <property type="component" value="Unassembled WGS sequence"/>
</dbReference>
<sequence>MTTDHPNHAQTCAQVRANPKFQRLTRQRALLAWSLSAAVLAVYYSFIMVVAFAPAWLHLPLYDGSHLSLGMPIGVAIILLSWLLTAWYVNTANTRFDALSAQILLETRA</sequence>
<dbReference type="PANTHER" id="PTHR38598">
    <property type="entry name" value="INNER MEMBRANE PROTEIN YJCH"/>
    <property type="match status" value="1"/>
</dbReference>
<dbReference type="RefSeq" id="WP_008145786.1">
    <property type="nucleotide sequence ID" value="NZ_AZQQ01000110.1"/>
</dbReference>
<dbReference type="EMBL" id="AZQQ01000110">
    <property type="protein sequence ID" value="KDD65189.1"/>
    <property type="molecule type" value="Genomic_DNA"/>
</dbReference>
<reference evidence="2 3" key="1">
    <citation type="submission" date="2013-12" db="EMBL/GenBank/DDBJ databases">
        <authorList>
            <person name="Formusa P.A."/>
            <person name="Habash M."/>
            <person name="Lee H."/>
            <person name="Trevors J.T."/>
        </authorList>
    </citation>
    <scope>NUCLEOTIDE SEQUENCE [LARGE SCALE GENOMIC DNA]</scope>
    <source>
        <strain evidence="2 3">PD30</strain>
    </source>
</reference>
<evidence type="ECO:0000313" key="3">
    <source>
        <dbReference type="Proteomes" id="UP000026739"/>
    </source>
</evidence>
<dbReference type="GO" id="GO:0005886">
    <property type="term" value="C:plasma membrane"/>
    <property type="evidence" value="ECO:0007669"/>
    <property type="project" value="TreeGrafter"/>
</dbReference>
<protein>
    <submittedName>
        <fullName evidence="2">Membrane protein</fullName>
    </submittedName>
</protein>
<feature type="transmembrane region" description="Helical" evidence="1">
    <location>
        <begin position="69"/>
        <end position="89"/>
    </location>
</feature>
<dbReference type="AlphaFoldDB" id="A0A059KTZ8"/>
<comment type="caution">
    <text evidence="2">The sequence shown here is derived from an EMBL/GenBank/DDBJ whole genome shotgun (WGS) entry which is preliminary data.</text>
</comment>
<feature type="transmembrane region" description="Helical" evidence="1">
    <location>
        <begin position="30"/>
        <end position="57"/>
    </location>
</feature>
<keyword evidence="1" id="KW-1133">Transmembrane helix</keyword>
<dbReference type="eggNOG" id="COG3162">
    <property type="taxonomic scope" value="Bacteria"/>
</dbReference>
<organism evidence="2 3">
    <name type="scientific">Pseudomonas mandelii PD30</name>
    <dbReference type="NCBI Taxonomy" id="1419583"/>
    <lineage>
        <taxon>Bacteria</taxon>
        <taxon>Pseudomonadati</taxon>
        <taxon>Pseudomonadota</taxon>
        <taxon>Gammaproteobacteria</taxon>
        <taxon>Pseudomonadales</taxon>
        <taxon>Pseudomonadaceae</taxon>
        <taxon>Pseudomonas</taxon>
    </lineage>
</organism>
<keyword evidence="1" id="KW-0472">Membrane</keyword>
<dbReference type="InterPro" id="IPR052959">
    <property type="entry name" value="Inner_membrane_assoc"/>
</dbReference>
<name>A0A059KTZ8_9PSED</name>
<evidence type="ECO:0000256" key="1">
    <source>
        <dbReference type="SAM" id="Phobius"/>
    </source>
</evidence>
<dbReference type="InterPro" id="IPR007436">
    <property type="entry name" value="DUF485"/>
</dbReference>
<dbReference type="Pfam" id="PF04341">
    <property type="entry name" value="DUF485"/>
    <property type="match status" value="1"/>
</dbReference>
<proteinExistence type="predicted"/>
<gene>
    <name evidence="2" type="ORF">V466_30885</name>
</gene>